<proteinExistence type="predicted"/>
<dbReference type="AlphaFoldDB" id="A0A316V7U7"/>
<keyword evidence="5" id="KW-1185">Reference proteome</keyword>
<name>A0A316V7U7_9BASI</name>
<feature type="domain" description="Transglycosylase SLT" evidence="3">
    <location>
        <begin position="214"/>
        <end position="298"/>
    </location>
</feature>
<feature type="compositionally biased region" description="Basic residues" evidence="1">
    <location>
        <begin position="94"/>
        <end position="104"/>
    </location>
</feature>
<evidence type="ECO:0000313" key="5">
    <source>
        <dbReference type="Proteomes" id="UP000245771"/>
    </source>
</evidence>
<dbReference type="OrthoDB" id="2537480at2759"/>
<dbReference type="Pfam" id="PF01464">
    <property type="entry name" value="SLT"/>
    <property type="match status" value="1"/>
</dbReference>
<evidence type="ECO:0000256" key="2">
    <source>
        <dbReference type="SAM" id="SignalP"/>
    </source>
</evidence>
<dbReference type="Gene3D" id="1.10.530.10">
    <property type="match status" value="1"/>
</dbReference>
<dbReference type="RefSeq" id="XP_025353898.1">
    <property type="nucleotide sequence ID" value="XM_025499086.1"/>
</dbReference>
<dbReference type="InParanoid" id="A0A316V7U7"/>
<dbReference type="InterPro" id="IPR023346">
    <property type="entry name" value="Lysozyme-like_dom_sf"/>
</dbReference>
<dbReference type="InterPro" id="IPR008258">
    <property type="entry name" value="Transglycosylase_SLT_dom_1"/>
</dbReference>
<dbReference type="EMBL" id="KZ819604">
    <property type="protein sequence ID" value="PWN33596.1"/>
    <property type="molecule type" value="Genomic_DNA"/>
</dbReference>
<evidence type="ECO:0000313" key="4">
    <source>
        <dbReference type="EMBL" id="PWN33596.1"/>
    </source>
</evidence>
<feature type="signal peptide" evidence="2">
    <location>
        <begin position="1"/>
        <end position="22"/>
    </location>
</feature>
<feature type="compositionally biased region" description="Basic and acidic residues" evidence="1">
    <location>
        <begin position="105"/>
        <end position="121"/>
    </location>
</feature>
<evidence type="ECO:0000256" key="1">
    <source>
        <dbReference type="SAM" id="MobiDB-lite"/>
    </source>
</evidence>
<organism evidence="4 5">
    <name type="scientific">Meira miltonrushii</name>
    <dbReference type="NCBI Taxonomy" id="1280837"/>
    <lineage>
        <taxon>Eukaryota</taxon>
        <taxon>Fungi</taxon>
        <taxon>Dikarya</taxon>
        <taxon>Basidiomycota</taxon>
        <taxon>Ustilaginomycotina</taxon>
        <taxon>Exobasidiomycetes</taxon>
        <taxon>Exobasidiales</taxon>
        <taxon>Brachybasidiaceae</taxon>
        <taxon>Meira</taxon>
    </lineage>
</organism>
<reference evidence="4 5" key="1">
    <citation type="journal article" date="2018" name="Mol. Biol. Evol.">
        <title>Broad Genomic Sampling Reveals a Smut Pathogenic Ancestry of the Fungal Clade Ustilaginomycotina.</title>
        <authorList>
            <person name="Kijpornyongpan T."/>
            <person name="Mondo S.J."/>
            <person name="Barry K."/>
            <person name="Sandor L."/>
            <person name="Lee J."/>
            <person name="Lipzen A."/>
            <person name="Pangilinan J."/>
            <person name="LaButti K."/>
            <person name="Hainaut M."/>
            <person name="Henrissat B."/>
            <person name="Grigoriev I.V."/>
            <person name="Spatafora J.W."/>
            <person name="Aime M.C."/>
        </authorList>
    </citation>
    <scope>NUCLEOTIDE SEQUENCE [LARGE SCALE GENOMIC DNA]</scope>
    <source>
        <strain evidence="4 5">MCA 3882</strain>
    </source>
</reference>
<sequence length="349" mass="37624">MRFNSIILTVFLATIMSLQVSSSAADAGINGMVNEPVSRSLDTEEAIGSTSLWKRNTGMGKQRHVKRCRASSQSKSQFAHKKDDKKPKPDKSKKMTKSKAKPVKPKPESSSKEQKSNKDNSDDSDDDKSSGSGPLGSVKGLLGLSFGGQCSNPHASKESPNGDINFLNCGLSKNNPNGKWSPPNVKMSQLKFISSSQAAKSGVFGGCAKYKSAFDSASKSTGVPAVLLMSFAMQESTCNPGVHGKNGEIGMMQLTPDKCKGKNCWDPTTNVRVAAQYFKSQLDGFGGNALQAIGIYNGWQKGLTYNRATSQQYGCHAQNNLDYLNQLLNGWAQGKMGYKMKVYNNLGKC</sequence>
<accession>A0A316V7U7</accession>
<dbReference type="GeneID" id="37020867"/>
<dbReference type="CDD" id="cd00254">
    <property type="entry name" value="LT-like"/>
    <property type="match status" value="1"/>
</dbReference>
<feature type="region of interest" description="Disordered" evidence="1">
    <location>
        <begin position="52"/>
        <end position="138"/>
    </location>
</feature>
<protein>
    <submittedName>
        <fullName evidence="4">Lysozyme-like protein</fullName>
    </submittedName>
</protein>
<dbReference type="Proteomes" id="UP000245771">
    <property type="component" value="Unassembled WGS sequence"/>
</dbReference>
<dbReference type="SUPFAM" id="SSF53955">
    <property type="entry name" value="Lysozyme-like"/>
    <property type="match status" value="1"/>
</dbReference>
<keyword evidence="2" id="KW-0732">Signal</keyword>
<feature type="chain" id="PRO_5016237195" evidence="2">
    <location>
        <begin position="23"/>
        <end position="349"/>
    </location>
</feature>
<evidence type="ECO:0000259" key="3">
    <source>
        <dbReference type="Pfam" id="PF01464"/>
    </source>
</evidence>
<feature type="compositionally biased region" description="Basic and acidic residues" evidence="1">
    <location>
        <begin position="80"/>
        <end position="93"/>
    </location>
</feature>
<gene>
    <name evidence="4" type="ORF">FA14DRAFT_161367</name>
</gene>